<dbReference type="Pfam" id="PF06097">
    <property type="entry name" value="DUF945"/>
    <property type="match status" value="1"/>
</dbReference>
<dbReference type="Proteomes" id="UP000002588">
    <property type="component" value="Chromosome"/>
</dbReference>
<dbReference type="InterPro" id="IPR010352">
    <property type="entry name" value="DUF945"/>
</dbReference>
<organism evidence="1 2">
    <name type="scientific">Azoarcus sp. (strain BH72)</name>
    <dbReference type="NCBI Taxonomy" id="418699"/>
    <lineage>
        <taxon>Bacteria</taxon>
        <taxon>Pseudomonadati</taxon>
        <taxon>Pseudomonadota</taxon>
        <taxon>Betaproteobacteria</taxon>
        <taxon>Rhodocyclales</taxon>
        <taxon>Zoogloeaceae</taxon>
        <taxon>Azoarcus</taxon>
    </lineage>
</organism>
<dbReference type="RefSeq" id="WP_011767482.1">
    <property type="nucleotide sequence ID" value="NC_008702.1"/>
</dbReference>
<evidence type="ECO:0000313" key="2">
    <source>
        <dbReference type="Proteomes" id="UP000002588"/>
    </source>
</evidence>
<dbReference type="EMBL" id="AM406670">
    <property type="protein sequence ID" value="CAL96376.1"/>
    <property type="molecule type" value="Genomic_DNA"/>
</dbReference>
<accession>A1KC20</accession>
<proteinExistence type="predicted"/>
<dbReference type="STRING" id="62928.azo3760"/>
<dbReference type="eggNOG" id="COG5339">
    <property type="taxonomic scope" value="Bacteria"/>
</dbReference>
<dbReference type="HOGENOM" id="CLU_526597_0_0_4"/>
<protein>
    <submittedName>
        <fullName evidence="1">Hypothetical secreted protein</fullName>
    </submittedName>
</protein>
<sequence>MNKPLTFGALVAAVALAYPATAWYLGGRIESAHAEQYAQLAATPYLRVAERNYERGIFSATETVTFEIGAPLQADADEPQQPLRFTVRTDIKHGPLPGFTTVAAGVADSQLVLDESTRQEIAKVLGDKPPVTLHNVYNFNGSGRSTLSSPAFATTIPNAETGETARLAWDGLELVVDFAAGMKHYTMRGGAPKLEVEDADVHLVLSGLTLEGDQQRLFDDDTLLYTGTQKFAVAELRVTPGKNPSDPKPVVLAQRITYDIDAPANGDFIDIAARIGAEVIKVGEQDYGPAHYDLSLKHLHARTLSKLYKEMMKVYGDPTLAAAAGGNPTAAFATLSTPALELLSHAPEISLDRISFSSPHGEARVAARIKLAGIQPEEFSNVMALIGKIDASGEAVVPVALLLQWQDTPSEAERFNRQLAAVAAQGYVSQEGGLLKSSVAFRQGQLSVNGKPFNPMAMGALGGMDHDDEAMLEDLEADEE</sequence>
<keyword evidence="2" id="KW-1185">Reference proteome</keyword>
<gene>
    <name evidence="1" type="ordered locus">azo3760</name>
</gene>
<dbReference type="KEGG" id="azo:azo3760"/>
<evidence type="ECO:0000313" key="1">
    <source>
        <dbReference type="EMBL" id="CAL96376.1"/>
    </source>
</evidence>
<dbReference type="AlphaFoldDB" id="A1KC20"/>
<reference evidence="1 2" key="1">
    <citation type="journal article" date="2006" name="Nat. Biotechnol.">
        <title>Complete genome of the mutualistic, N2-fixing grass endophyte Azoarcus sp. strain BH72.</title>
        <authorList>
            <person name="Krause A."/>
            <person name="Ramakumar A."/>
            <person name="Bartels D."/>
            <person name="Battistoni F."/>
            <person name="Bekel T."/>
            <person name="Boch J."/>
            <person name="Boehm M."/>
            <person name="Friedrich F."/>
            <person name="Hurek T."/>
            <person name="Krause L."/>
            <person name="Linke B."/>
            <person name="McHardy A.C."/>
            <person name="Sarkar A."/>
            <person name="Schneiker S."/>
            <person name="Syed A.A."/>
            <person name="Thauer R."/>
            <person name="Vorhoelter F.-J."/>
            <person name="Weidner S."/>
            <person name="Puehler A."/>
            <person name="Reinhold-Hurek B."/>
            <person name="Kaiser O."/>
            <person name="Goesmann A."/>
        </authorList>
    </citation>
    <scope>NUCLEOTIDE SEQUENCE [LARGE SCALE GENOMIC DNA]</scope>
    <source>
        <strain evidence="1 2">BH72</strain>
    </source>
</reference>
<name>A1KC20_AZOSB</name>